<dbReference type="GO" id="GO:0016973">
    <property type="term" value="P:poly(A)+ mRNA export from nucleus"/>
    <property type="evidence" value="ECO:0007669"/>
    <property type="project" value="TreeGrafter"/>
</dbReference>
<evidence type="ECO:0000256" key="4">
    <source>
        <dbReference type="ARBA" id="ARBA00022816"/>
    </source>
</evidence>
<evidence type="ECO:0000313" key="13">
    <source>
        <dbReference type="Proteomes" id="UP000030752"/>
    </source>
</evidence>
<dbReference type="HOGENOM" id="CLU_002493_0_0_1"/>
<evidence type="ECO:0000256" key="9">
    <source>
        <dbReference type="SAM" id="MobiDB-lite"/>
    </source>
</evidence>
<sequence length="1367" mass="152380">MFSPEAAGHTHLLRSKRTRQAAGTEDSIKLPQAKRKRSALRRDTFEPLADASINELAGQAKSTAKPNGHADTSTSKPVALQPKELSYRGPKNERRADRERATTTLTNNDFYTVSELPSLPQQVRELDKHNKSYTCTFSIEHGYAIVVSHNEAIIWPYHSSAAIPSSRDVIAVPLSFLQTSESDPLPLAAFTARSATGEPGLLVVSARWGTVIYWDTLTSASTVMPTRTSGGVQGSIPSLGGETIHDLVSAEPSGFIISFSHGRLAHISLRDQLGRPAIGVQFLRKPPSSSLLGGIGGSVRNLVGWDRRKGIPIVKAGAATKGQRDIAVMTENAEFEAWDTNLGVGHTLTLHQNFLEDIKDAMKPYLPPEKAISQYDVKVLDFELARPSQEIARGDEPSTVPLLALVSLSAPSGTQFYIVELVVGAQENLIRVVHPISCYSTKLPKTEDWRPRLLVVKTTAFAIFETVVVLFSLSKIHESPSSQLLMERHALPAPFQDAIRLDGEKSYRFVGFSAEEEGTDASCLLAVSKKGLLRIQSHKNEAEIDVDDYASKISARTRIEQAIRYGTEKENPLDLNSPSSHSFTQGEVEVAALEISDDIVRSKWKYLPPSGPSISKHLSDRAKALNSLIHHVMKYYRNKLSGGVRDNLMWDAEKIAAAQAIWKTQEIIWRRYPQEDREMPHVEFSLRALHESRQEYPSEEKGQVDAVRHWMLNSVYKCDNLLVEIVDCINELPDFDITDPRIFGEFLLETVDIWCAAYSAVFKFRQDNASQYGFGDKAIKDGLFLESYHLDSGRPWTSNVQPNHYAWQLLDHVCNYLGEWYDYEAGSAKSAKKKMPVSSDGKVHDPPPRTLINELVAKLPKQCDIFNRVTSEEIIWAATEEGGRHSDRVERQAAIDAILAETQPRLSEAVQRISEFNMEGAIDIAERLADPQLLVTLTSDYLKRLNLEAMAHPETAQKNKKRIDDVQKHAETYYSTFGSQWAFANFSRKIENGELGSILTEAQDNDGEKQEYVTKFLHRATKQGQQIGKLAWINDVVGEQNFSHAERVLVRVADEEMDIYNKKTELSLAKLVSLAAAEENNNVRSMPVLDGIVTYDNKLQIVDIQQQITDHVKLVNGHAIDAKAAEDMAFQTFSTRIVAKYPGLKRLLKSAIAALLAEQPLSEEALVDFLTLADPVNYEEEPDNDPEVLGREFALALRVVDLSDLPNVHKIALRQIVWRRIAIRDDWTILNNSTGKGDAEVAETLHQTAIFQTLIYLGAEVANLFGSAGIAAVAARLNEQIVAPDVILADNAFPIVLQRRFEGVEKDKEAVRKDLEKEQEKLRKYVDTAQLELHFSGLVNDAREEIRQMIDAEGEATAEGLEGEGKD</sequence>
<reference evidence="12 13" key="1">
    <citation type="submission" date="2013-03" db="EMBL/GenBank/DDBJ databases">
        <title>The Genome Sequence of Phialophora europaea CBS 101466.</title>
        <authorList>
            <consortium name="The Broad Institute Genomics Platform"/>
            <person name="Cuomo C."/>
            <person name="de Hoog S."/>
            <person name="Gorbushina A."/>
            <person name="Walker B."/>
            <person name="Young S.K."/>
            <person name="Zeng Q."/>
            <person name="Gargeya S."/>
            <person name="Fitzgerald M."/>
            <person name="Haas B."/>
            <person name="Abouelleil A."/>
            <person name="Allen A.W."/>
            <person name="Alvarado L."/>
            <person name="Arachchi H.M."/>
            <person name="Berlin A.M."/>
            <person name="Chapman S.B."/>
            <person name="Gainer-Dewar J."/>
            <person name="Goldberg J."/>
            <person name="Griggs A."/>
            <person name="Gujja S."/>
            <person name="Hansen M."/>
            <person name="Howarth C."/>
            <person name="Imamovic A."/>
            <person name="Ireland A."/>
            <person name="Larimer J."/>
            <person name="McCowan C."/>
            <person name="Murphy C."/>
            <person name="Pearson M."/>
            <person name="Poon T.W."/>
            <person name="Priest M."/>
            <person name="Roberts A."/>
            <person name="Saif S."/>
            <person name="Shea T."/>
            <person name="Sisk P."/>
            <person name="Sykes S."/>
            <person name="Wortman J."/>
            <person name="Nusbaum C."/>
            <person name="Birren B."/>
        </authorList>
    </citation>
    <scope>NUCLEOTIDE SEQUENCE [LARGE SCALE GENOMIC DNA]</scope>
    <source>
        <strain evidence="12 13">CBS 101466</strain>
    </source>
</reference>
<dbReference type="InterPro" id="IPR014908">
    <property type="entry name" value="Nucleoporin_Nup133/Nup155_N"/>
</dbReference>
<dbReference type="Pfam" id="PF08801">
    <property type="entry name" value="Nucleoporin_N"/>
    <property type="match status" value="1"/>
</dbReference>
<proteinExistence type="inferred from homology"/>
<keyword evidence="3" id="KW-0813">Transport</keyword>
<dbReference type="Pfam" id="PF03177">
    <property type="entry name" value="Nucleoporin_C"/>
    <property type="match status" value="1"/>
</dbReference>
<evidence type="ECO:0008006" key="14">
    <source>
        <dbReference type="Google" id="ProtNLM"/>
    </source>
</evidence>
<dbReference type="GO" id="GO:0000972">
    <property type="term" value="P:transcription-dependent tethering of RNA polymerase II gene DNA at nuclear periphery"/>
    <property type="evidence" value="ECO:0007669"/>
    <property type="project" value="TreeGrafter"/>
</dbReference>
<dbReference type="GeneID" id="19967637"/>
<evidence type="ECO:0000256" key="6">
    <source>
        <dbReference type="ARBA" id="ARBA00023010"/>
    </source>
</evidence>
<accession>W2SDX4</accession>
<comment type="subcellular location">
    <subcellularLocation>
        <location evidence="1">Nucleus envelope</location>
    </subcellularLocation>
</comment>
<feature type="region of interest" description="Disordered" evidence="9">
    <location>
        <begin position="58"/>
        <end position="104"/>
    </location>
</feature>
<dbReference type="SUPFAM" id="SSF117289">
    <property type="entry name" value="Nucleoporin domain"/>
    <property type="match status" value="1"/>
</dbReference>
<feature type="region of interest" description="Disordered" evidence="9">
    <location>
        <begin position="1"/>
        <end position="46"/>
    </location>
</feature>
<dbReference type="Gene3D" id="1.20.58.1380">
    <property type="match status" value="1"/>
</dbReference>
<comment type="similarity">
    <text evidence="2">Belongs to the nucleoporin Nup133 family.</text>
</comment>
<dbReference type="Proteomes" id="UP000030752">
    <property type="component" value="Unassembled WGS sequence"/>
</dbReference>
<keyword evidence="13" id="KW-1185">Reference proteome</keyword>
<organism evidence="12 13">
    <name type="scientific">Cyphellophora europaea (strain CBS 101466)</name>
    <name type="common">Phialophora europaea</name>
    <dbReference type="NCBI Taxonomy" id="1220924"/>
    <lineage>
        <taxon>Eukaryota</taxon>
        <taxon>Fungi</taxon>
        <taxon>Dikarya</taxon>
        <taxon>Ascomycota</taxon>
        <taxon>Pezizomycotina</taxon>
        <taxon>Eurotiomycetes</taxon>
        <taxon>Chaetothyriomycetidae</taxon>
        <taxon>Chaetothyriales</taxon>
        <taxon>Cyphellophoraceae</taxon>
        <taxon>Cyphellophora</taxon>
    </lineage>
</organism>
<feature type="compositionally biased region" description="Basic and acidic residues" evidence="9">
    <location>
        <begin position="90"/>
        <end position="101"/>
    </location>
</feature>
<feature type="domain" description="Nucleoporin Nup133/Nup155-like C-terminal" evidence="10">
    <location>
        <begin position="648"/>
        <end position="1332"/>
    </location>
</feature>
<evidence type="ECO:0000256" key="5">
    <source>
        <dbReference type="ARBA" id="ARBA00022927"/>
    </source>
</evidence>
<dbReference type="GO" id="GO:0031080">
    <property type="term" value="C:nuclear pore outer ring"/>
    <property type="evidence" value="ECO:0007669"/>
    <property type="project" value="TreeGrafter"/>
</dbReference>
<dbReference type="InterPro" id="IPR015943">
    <property type="entry name" value="WD40/YVTN_repeat-like_dom_sf"/>
</dbReference>
<evidence type="ECO:0000256" key="7">
    <source>
        <dbReference type="ARBA" id="ARBA00023242"/>
    </source>
</evidence>
<evidence type="ECO:0000256" key="2">
    <source>
        <dbReference type="ARBA" id="ARBA00005569"/>
    </source>
</evidence>
<name>W2SDX4_CYPE1</name>
<dbReference type="GO" id="GO:0017056">
    <property type="term" value="F:structural constituent of nuclear pore"/>
    <property type="evidence" value="ECO:0007669"/>
    <property type="project" value="InterPro"/>
</dbReference>
<protein>
    <recommendedName>
        <fullName evidence="14">Nucleoporin Nup133/Nup155-like C-terminal domain-containing protein</fullName>
    </recommendedName>
</protein>
<feature type="coiled-coil region" evidence="8">
    <location>
        <begin position="1301"/>
        <end position="1332"/>
    </location>
</feature>
<feature type="domain" description="Nucleoporin Nup133/Nup155-like N-terminal" evidence="11">
    <location>
        <begin position="106"/>
        <end position="534"/>
    </location>
</feature>
<keyword evidence="6" id="KW-0811">Translocation</keyword>
<evidence type="ECO:0000256" key="8">
    <source>
        <dbReference type="SAM" id="Coils"/>
    </source>
</evidence>
<evidence type="ECO:0000256" key="1">
    <source>
        <dbReference type="ARBA" id="ARBA00004259"/>
    </source>
</evidence>
<evidence type="ECO:0000259" key="10">
    <source>
        <dbReference type="Pfam" id="PF03177"/>
    </source>
</evidence>
<dbReference type="GO" id="GO:0006606">
    <property type="term" value="P:protein import into nucleus"/>
    <property type="evidence" value="ECO:0007669"/>
    <property type="project" value="TreeGrafter"/>
</dbReference>
<keyword evidence="8" id="KW-0175">Coiled coil</keyword>
<evidence type="ECO:0000256" key="3">
    <source>
        <dbReference type="ARBA" id="ARBA00022448"/>
    </source>
</evidence>
<evidence type="ECO:0000259" key="11">
    <source>
        <dbReference type="Pfam" id="PF08801"/>
    </source>
</evidence>
<dbReference type="STRING" id="1220924.W2SDX4"/>
<dbReference type="InParanoid" id="W2SDX4"/>
<dbReference type="VEuPathDB" id="FungiDB:HMPREF1541_00298"/>
<keyword evidence="5" id="KW-0653">Protein transport</keyword>
<dbReference type="PANTHER" id="PTHR13405:SF11">
    <property type="entry name" value="NUCLEAR PORE COMPLEX PROTEIN NUP133"/>
    <property type="match status" value="1"/>
</dbReference>
<dbReference type="Gene3D" id="2.130.10.10">
    <property type="entry name" value="YVTN repeat-like/Quinoprotein amine dehydrogenase"/>
    <property type="match status" value="1"/>
</dbReference>
<dbReference type="RefSeq" id="XP_008710826.1">
    <property type="nucleotide sequence ID" value="XM_008712604.1"/>
</dbReference>
<dbReference type="PANTHER" id="PTHR13405">
    <property type="entry name" value="NUCLEAR PORE COMPLEX PROTEIN NUP133"/>
    <property type="match status" value="1"/>
</dbReference>
<evidence type="ECO:0000313" key="12">
    <source>
        <dbReference type="EMBL" id="ETN46114.1"/>
    </source>
</evidence>
<dbReference type="InterPro" id="IPR037624">
    <property type="entry name" value="Nup133-like"/>
</dbReference>
<dbReference type="OrthoDB" id="103454at2759"/>
<dbReference type="eggNOG" id="KOG4121">
    <property type="taxonomic scope" value="Eukaryota"/>
</dbReference>
<keyword evidence="4" id="KW-0509">mRNA transport</keyword>
<dbReference type="EMBL" id="KB822711">
    <property type="protein sequence ID" value="ETN46114.1"/>
    <property type="molecule type" value="Genomic_DNA"/>
</dbReference>
<keyword evidence="7" id="KW-0539">Nucleus</keyword>
<gene>
    <name evidence="12" type="ORF">HMPREF1541_00298</name>
</gene>
<dbReference type="InterPro" id="IPR007187">
    <property type="entry name" value="Nucleoporin_Nup133/Nup155_C"/>
</dbReference>
<feature type="compositionally biased region" description="Polar residues" evidence="9">
    <location>
        <begin position="60"/>
        <end position="76"/>
    </location>
</feature>